<dbReference type="eggNOG" id="KOG4658">
    <property type="taxonomic scope" value="Eukaryota"/>
</dbReference>
<evidence type="ECO:0000256" key="5">
    <source>
        <dbReference type="ARBA" id="ARBA00022821"/>
    </source>
</evidence>
<feature type="domain" description="NB-ARC" evidence="8">
    <location>
        <begin position="164"/>
        <end position="329"/>
    </location>
</feature>
<evidence type="ECO:0000256" key="1">
    <source>
        <dbReference type="ARBA" id="ARBA00008894"/>
    </source>
</evidence>
<dbReference type="InterPro" id="IPR001611">
    <property type="entry name" value="Leu-rich_rpt"/>
</dbReference>
<dbReference type="InterPro" id="IPR027417">
    <property type="entry name" value="P-loop_NTPase"/>
</dbReference>
<dbReference type="FunFam" id="1.10.10.10:FF:000322">
    <property type="entry name" value="Probable disease resistance protein At1g63360"/>
    <property type="match status" value="1"/>
</dbReference>
<dbReference type="PANTHER" id="PTHR33463">
    <property type="entry name" value="NB-ARC DOMAIN-CONTAINING PROTEIN-RELATED"/>
    <property type="match status" value="1"/>
</dbReference>
<dbReference type="Proteomes" id="UP000026915">
    <property type="component" value="Chromosome 6"/>
</dbReference>
<dbReference type="GO" id="GO:0006952">
    <property type="term" value="P:defense response"/>
    <property type="evidence" value="ECO:0007669"/>
    <property type="project" value="UniProtKB-KW"/>
</dbReference>
<keyword evidence="2" id="KW-0433">Leucine-rich repeat</keyword>
<organism evidence="11 12">
    <name type="scientific">Theobroma cacao</name>
    <name type="common">Cacao</name>
    <name type="synonym">Cocoa</name>
    <dbReference type="NCBI Taxonomy" id="3641"/>
    <lineage>
        <taxon>Eukaryota</taxon>
        <taxon>Viridiplantae</taxon>
        <taxon>Streptophyta</taxon>
        <taxon>Embryophyta</taxon>
        <taxon>Tracheophyta</taxon>
        <taxon>Spermatophyta</taxon>
        <taxon>Magnoliopsida</taxon>
        <taxon>eudicotyledons</taxon>
        <taxon>Gunneridae</taxon>
        <taxon>Pentapetalae</taxon>
        <taxon>rosids</taxon>
        <taxon>malvids</taxon>
        <taxon>Malvales</taxon>
        <taxon>Malvaceae</taxon>
        <taxon>Byttnerioideae</taxon>
        <taxon>Theobroma</taxon>
    </lineage>
</organism>
<dbReference type="EMBL" id="CM001884">
    <property type="protein sequence ID" value="EOY25867.1"/>
    <property type="molecule type" value="Genomic_DNA"/>
</dbReference>
<dbReference type="Gene3D" id="3.40.50.300">
    <property type="entry name" value="P-loop containing nucleotide triphosphate hydrolases"/>
    <property type="match status" value="1"/>
</dbReference>
<dbReference type="PRINTS" id="PR00364">
    <property type="entry name" value="DISEASERSIST"/>
</dbReference>
<evidence type="ECO:0000313" key="11">
    <source>
        <dbReference type="EMBL" id="EOY25867.1"/>
    </source>
</evidence>
<evidence type="ECO:0000256" key="2">
    <source>
        <dbReference type="ARBA" id="ARBA00022614"/>
    </source>
</evidence>
<dbReference type="InterPro" id="IPR057135">
    <property type="entry name" value="At4g27190-like_LRR"/>
</dbReference>
<dbReference type="FunCoup" id="A0A061G9N5">
    <property type="interactions" value="1165"/>
</dbReference>
<dbReference type="PANTHER" id="PTHR33463:SF220">
    <property type="entry name" value="NB-ARC DOMAIN-CONTAINING PROTEIN"/>
    <property type="match status" value="1"/>
</dbReference>
<evidence type="ECO:0000259" key="9">
    <source>
        <dbReference type="Pfam" id="PF23247"/>
    </source>
</evidence>
<dbReference type="SUPFAM" id="SSF52058">
    <property type="entry name" value="L domain-like"/>
    <property type="match status" value="1"/>
</dbReference>
<dbReference type="Gramene" id="EOY25867">
    <property type="protein sequence ID" value="EOY25867"/>
    <property type="gene ID" value="TCM_027238"/>
</dbReference>
<dbReference type="OMA" id="PFPNTEN"/>
<dbReference type="Gene3D" id="3.80.10.10">
    <property type="entry name" value="Ribonuclease Inhibitor"/>
    <property type="match status" value="1"/>
</dbReference>
<dbReference type="FunFam" id="3.40.50.300:FF:001091">
    <property type="entry name" value="Probable disease resistance protein At1g61300"/>
    <property type="match status" value="1"/>
</dbReference>
<keyword evidence="4" id="KW-0547">Nucleotide-binding</keyword>
<dbReference type="FunFam" id="1.10.8.430:FF:000003">
    <property type="entry name" value="Probable disease resistance protein At5g66910"/>
    <property type="match status" value="1"/>
</dbReference>
<dbReference type="InterPro" id="IPR036388">
    <property type="entry name" value="WH-like_DNA-bd_sf"/>
</dbReference>
<dbReference type="Gene3D" id="1.10.8.430">
    <property type="entry name" value="Helical domain of apoptotic protease-activating factors"/>
    <property type="match status" value="1"/>
</dbReference>
<dbReference type="Pfam" id="PF23559">
    <property type="entry name" value="WHD_DRP"/>
    <property type="match status" value="1"/>
</dbReference>
<dbReference type="InterPro" id="IPR002182">
    <property type="entry name" value="NB-ARC"/>
</dbReference>
<proteinExistence type="inferred from homology"/>
<feature type="domain" description="Disease resistance protein At4g27190-like leucine-rich repeats" evidence="9">
    <location>
        <begin position="723"/>
        <end position="825"/>
    </location>
</feature>
<reference evidence="11 12" key="1">
    <citation type="journal article" date="2013" name="Genome Biol.">
        <title>The genome sequence of the most widely cultivated cacao type and its use to identify candidate genes regulating pod color.</title>
        <authorList>
            <person name="Motamayor J.C."/>
            <person name="Mockaitis K."/>
            <person name="Schmutz J."/>
            <person name="Haiminen N."/>
            <person name="Iii D.L."/>
            <person name="Cornejo O."/>
            <person name="Findley S.D."/>
            <person name="Zheng P."/>
            <person name="Utro F."/>
            <person name="Royaert S."/>
            <person name="Saski C."/>
            <person name="Jenkins J."/>
            <person name="Podicheti R."/>
            <person name="Zhao M."/>
            <person name="Scheffler B.E."/>
            <person name="Stack J.C."/>
            <person name="Feltus F.A."/>
            <person name="Mustiga G.M."/>
            <person name="Amores F."/>
            <person name="Phillips W."/>
            <person name="Marelli J.P."/>
            <person name="May G.D."/>
            <person name="Shapiro H."/>
            <person name="Ma J."/>
            <person name="Bustamante C.D."/>
            <person name="Schnell R.J."/>
            <person name="Main D."/>
            <person name="Gilbert D."/>
            <person name="Parida L."/>
            <person name="Kuhn D.N."/>
        </authorList>
    </citation>
    <scope>NUCLEOTIDE SEQUENCE [LARGE SCALE GENOMIC DNA]</scope>
    <source>
        <strain evidence="12">cv. Matina 1-6</strain>
    </source>
</reference>
<evidence type="ECO:0000256" key="7">
    <source>
        <dbReference type="SAM" id="Coils"/>
    </source>
</evidence>
<evidence type="ECO:0000256" key="4">
    <source>
        <dbReference type="ARBA" id="ARBA00022741"/>
    </source>
</evidence>
<dbReference type="SUPFAM" id="SSF52540">
    <property type="entry name" value="P-loop containing nucleoside triphosphate hydrolases"/>
    <property type="match status" value="1"/>
</dbReference>
<gene>
    <name evidence="11" type="ORF">TCM_027238</name>
</gene>
<evidence type="ECO:0000256" key="3">
    <source>
        <dbReference type="ARBA" id="ARBA00022737"/>
    </source>
</evidence>
<dbReference type="AlphaFoldDB" id="A0A061G9N5"/>
<name>A0A061G9N5_THECC</name>
<dbReference type="Gene3D" id="1.10.10.10">
    <property type="entry name" value="Winged helix-like DNA-binding domain superfamily/Winged helix DNA-binding domain"/>
    <property type="match status" value="1"/>
</dbReference>
<dbReference type="InterPro" id="IPR032675">
    <property type="entry name" value="LRR_dom_sf"/>
</dbReference>
<evidence type="ECO:0000256" key="6">
    <source>
        <dbReference type="ARBA" id="ARBA00022840"/>
    </source>
</evidence>
<dbReference type="InParanoid" id="A0A061G9N5"/>
<keyword evidence="12" id="KW-1185">Reference proteome</keyword>
<dbReference type="InterPro" id="IPR050905">
    <property type="entry name" value="Plant_NBS-LRR"/>
</dbReference>
<dbReference type="Pfam" id="PF23247">
    <property type="entry name" value="LRR_RPS2"/>
    <property type="match status" value="1"/>
</dbReference>
<evidence type="ECO:0000313" key="12">
    <source>
        <dbReference type="Proteomes" id="UP000026915"/>
    </source>
</evidence>
<dbReference type="GO" id="GO:0043531">
    <property type="term" value="F:ADP binding"/>
    <property type="evidence" value="ECO:0007669"/>
    <property type="project" value="InterPro"/>
</dbReference>
<dbReference type="Pfam" id="PF00931">
    <property type="entry name" value="NB-ARC"/>
    <property type="match status" value="1"/>
</dbReference>
<accession>A0A061G9N5</accession>
<dbReference type="GO" id="GO:0005524">
    <property type="term" value="F:ATP binding"/>
    <property type="evidence" value="ECO:0007669"/>
    <property type="project" value="UniProtKB-KW"/>
</dbReference>
<evidence type="ECO:0000259" key="8">
    <source>
        <dbReference type="Pfam" id="PF00931"/>
    </source>
</evidence>
<keyword evidence="5" id="KW-0611">Plant defense</keyword>
<dbReference type="InterPro" id="IPR042197">
    <property type="entry name" value="Apaf_helical"/>
</dbReference>
<evidence type="ECO:0000259" key="10">
    <source>
        <dbReference type="Pfam" id="PF23559"/>
    </source>
</evidence>
<feature type="coiled-coil region" evidence="7">
    <location>
        <begin position="36"/>
        <end position="63"/>
    </location>
</feature>
<dbReference type="InterPro" id="IPR058922">
    <property type="entry name" value="WHD_DRP"/>
</dbReference>
<dbReference type="STRING" id="3641.A0A061G9N5"/>
<dbReference type="HOGENOM" id="CLU_000427_4_0_1"/>
<keyword evidence="7" id="KW-0175">Coiled coil</keyword>
<comment type="similarity">
    <text evidence="1">Belongs to the disease resistance NB-LRR family.</text>
</comment>
<feature type="domain" description="Disease resistance protein winged helix" evidence="10">
    <location>
        <begin position="416"/>
        <end position="482"/>
    </location>
</feature>
<keyword evidence="6" id="KW-0067">ATP-binding</keyword>
<sequence length="868" mass="98811">MGNLRSISFSTEDSVCRCWDCIVGQASYTCKLEDNLKALKKELAKLNARRDDVNRRVDLAEQQHMERLNEVQLWLSSVQTVGAEAEELIENGPQEIQKLCSGGCFFKNCKSSYNFGKQVTIKLAEIVDLQKQGDFKIVAENKLAAQVDLKPTEPTVGLEPTLVKVWRLLEEKDAGIVGLYGLGGVGKTTLLTQINKKLSNNLIGYDVVLWVVVSKDHTIQKVQEKIDEKVGLSNELWKNKSCDEKVTDIFRILSKKKFVLLLDDVWERVDLIKVGIPVPNQDNSFKLIFTTRYLEVCAEMGAREKIKVKCLSTYEAWKLFEEKVGEETLDSHPDIRGLAKQVAATCGGLPLALITIGRAMACKKMPQDWKYAIEVLEEFPHKLARMDQQMYSLLKFSYDSLPNDTMRSCLLYCSLHPEDFEINTDGLIDYWFCEGFLGEFDNISRARMQGHNIINSLLNACLLEKGTYAESVMMHDVISDMALWIARVCEAVEKKFLVQAGVRSIKALDVENWKGVRMSLAYSGIEDIRGTPICPNLQTLFLNTNKLRVISDGFFQFMHNLRVLTLSTNWELCELSEEISELVSLECLDLSYTGIRELPIKLNSYDDADEDNVLYGGDKRLIEELKCLQHLNVLCIELKSVFALDYLLSFHNLRGCTEELHLTRLQETKVLNVLFLANMERLESLHVAGCDSMEEMAIGKIDKELGEGRMIETSSLFLFNSNPLIPCFHTLSKVYLFSCHNLRNVTWLILAPNLTWLTVLSCSRMEEIISEDANVVEIPNLSPFAKLEVIVLQDLSKLKSIYWDALPFPCLRHITIVNCPKLKKLPLNFESAKGNKISILGNEEWWKEVQWKDEATRVAFLPYFVCDD</sequence>
<dbReference type="Pfam" id="PF13855">
    <property type="entry name" value="LRR_8"/>
    <property type="match status" value="1"/>
</dbReference>
<protein>
    <submittedName>
        <fullName evidence="11">Cc-nbs-lrr resistance protein, putative</fullName>
    </submittedName>
</protein>
<keyword evidence="3" id="KW-0677">Repeat</keyword>